<evidence type="ECO:0000256" key="1">
    <source>
        <dbReference type="SAM" id="MobiDB-lite"/>
    </source>
</evidence>
<evidence type="ECO:0000313" key="2">
    <source>
        <dbReference type="EMBL" id="MFD3960191.1"/>
    </source>
</evidence>
<protein>
    <recommendedName>
        <fullName evidence="4">Transposase</fullName>
    </recommendedName>
</protein>
<proteinExistence type="predicted"/>
<evidence type="ECO:0008006" key="4">
    <source>
        <dbReference type="Google" id="ProtNLM"/>
    </source>
</evidence>
<dbReference type="RefSeq" id="WP_244209860.1">
    <property type="nucleotide sequence ID" value="NZ_JBHVRE010000034.1"/>
</dbReference>
<keyword evidence="3" id="KW-1185">Reference proteome</keyword>
<evidence type="ECO:0000313" key="3">
    <source>
        <dbReference type="Proteomes" id="UP001598300"/>
    </source>
</evidence>
<reference evidence="2 3" key="1">
    <citation type="submission" date="2024-09" db="EMBL/GenBank/DDBJ databases">
        <title>The Natural Products Discovery Center: Release of the First 8490 Sequenced Strains for Exploring Actinobacteria Biosynthetic Diversity.</title>
        <authorList>
            <person name="Kalkreuter E."/>
            <person name="Kautsar S.A."/>
            <person name="Yang D."/>
            <person name="Bader C.D."/>
            <person name="Teijaro C.N."/>
            <person name="Fluegel L."/>
            <person name="Davis C.M."/>
            <person name="Simpson J.R."/>
            <person name="Lauterbach L."/>
            <person name="Steele A.D."/>
            <person name="Gui C."/>
            <person name="Meng S."/>
            <person name="Li G."/>
            <person name="Viehrig K."/>
            <person name="Ye F."/>
            <person name="Su P."/>
            <person name="Kiefer A.F."/>
            <person name="Nichols A."/>
            <person name="Cepeda A.J."/>
            <person name="Yan W."/>
            <person name="Fan B."/>
            <person name="Jiang Y."/>
            <person name="Adhikari A."/>
            <person name="Zheng C.-J."/>
            <person name="Schuster L."/>
            <person name="Cowan T.M."/>
            <person name="Smanski M.J."/>
            <person name="Chevrette M.G."/>
            <person name="De Carvalho L.P.S."/>
            <person name="Shen B."/>
        </authorList>
    </citation>
    <scope>NUCLEOTIDE SEQUENCE [LARGE SCALE GENOMIC DNA]</scope>
    <source>
        <strain evidence="2 3">NPDC058584</strain>
    </source>
</reference>
<sequence length="129" mass="14589">MHSDSPQLAAVLESIRVPRTGPSRYRVPPLRVRDDKAYSSRTNRAYLRKRGIRCTIPEPADQAANRKRRGKTGGQPPVFDHEDYRARARHAVECGINRLKRNHAVATRFDELAICFEASVLIAAIGERL</sequence>
<organism evidence="2 3">
    <name type="scientific">Streptomyces bacillaris</name>
    <dbReference type="NCBI Taxonomy" id="68179"/>
    <lineage>
        <taxon>Bacteria</taxon>
        <taxon>Bacillati</taxon>
        <taxon>Actinomycetota</taxon>
        <taxon>Actinomycetes</taxon>
        <taxon>Kitasatosporales</taxon>
        <taxon>Streptomycetaceae</taxon>
        <taxon>Streptomyces</taxon>
    </lineage>
</organism>
<comment type="caution">
    <text evidence="2">The sequence shown here is derived from an EMBL/GenBank/DDBJ whole genome shotgun (WGS) entry which is preliminary data.</text>
</comment>
<gene>
    <name evidence="2" type="ORF">ACFWR3_29445</name>
</gene>
<accession>A0ABW6E285</accession>
<name>A0ABW6E285_9ACTN</name>
<dbReference type="Proteomes" id="UP001598300">
    <property type="component" value="Unassembled WGS sequence"/>
</dbReference>
<dbReference type="EMBL" id="JBHXPM010000037">
    <property type="protein sequence ID" value="MFD3960191.1"/>
    <property type="molecule type" value="Genomic_DNA"/>
</dbReference>
<feature type="region of interest" description="Disordered" evidence="1">
    <location>
        <begin position="57"/>
        <end position="80"/>
    </location>
</feature>